<dbReference type="SUPFAM" id="SSF54523">
    <property type="entry name" value="Pili subunits"/>
    <property type="match status" value="1"/>
</dbReference>
<gene>
    <name evidence="3" type="ORF">HNR46_003755</name>
</gene>
<dbReference type="Gene3D" id="3.30.700.10">
    <property type="entry name" value="Glycoprotein, Type 4 Pilin"/>
    <property type="match status" value="1"/>
</dbReference>
<dbReference type="GO" id="GO:0015627">
    <property type="term" value="C:type II protein secretion system complex"/>
    <property type="evidence" value="ECO:0007669"/>
    <property type="project" value="InterPro"/>
</dbReference>
<dbReference type="InterPro" id="IPR012902">
    <property type="entry name" value="N_methyl_site"/>
</dbReference>
<keyword evidence="2" id="KW-1133">Transmembrane helix</keyword>
<keyword evidence="4" id="KW-1185">Reference proteome</keyword>
<dbReference type="PANTHER" id="PTHR30093:SF2">
    <property type="entry name" value="TYPE II SECRETION SYSTEM PROTEIN H"/>
    <property type="match status" value="1"/>
</dbReference>
<evidence type="ECO:0000313" key="4">
    <source>
        <dbReference type="Proteomes" id="UP000557717"/>
    </source>
</evidence>
<keyword evidence="2" id="KW-0472">Membrane</keyword>
<dbReference type="PRINTS" id="PR00813">
    <property type="entry name" value="BCTERIALGSPG"/>
</dbReference>
<dbReference type="NCBIfam" id="TIGR02532">
    <property type="entry name" value="IV_pilin_GFxxxE"/>
    <property type="match status" value="1"/>
</dbReference>
<dbReference type="Pfam" id="PF07963">
    <property type="entry name" value="N_methyl"/>
    <property type="match status" value="1"/>
</dbReference>
<dbReference type="GO" id="GO:0015628">
    <property type="term" value="P:protein secretion by the type II secretion system"/>
    <property type="evidence" value="ECO:0007669"/>
    <property type="project" value="InterPro"/>
</dbReference>
<evidence type="ECO:0000256" key="1">
    <source>
        <dbReference type="ARBA" id="ARBA00022481"/>
    </source>
</evidence>
<dbReference type="PANTHER" id="PTHR30093">
    <property type="entry name" value="GENERAL SECRETION PATHWAY PROTEIN G"/>
    <property type="match status" value="1"/>
</dbReference>
<dbReference type="Proteomes" id="UP000557717">
    <property type="component" value="Unassembled WGS sequence"/>
</dbReference>
<reference evidence="3 4" key="1">
    <citation type="submission" date="2020-08" db="EMBL/GenBank/DDBJ databases">
        <title>Genomic Encyclopedia of Type Strains, Phase IV (KMG-IV): sequencing the most valuable type-strain genomes for metagenomic binning, comparative biology and taxonomic classification.</title>
        <authorList>
            <person name="Goeker M."/>
        </authorList>
    </citation>
    <scope>NUCLEOTIDE SEQUENCE [LARGE SCALE GENOMIC DNA]</scope>
    <source>
        <strain evidence="3 4">YC6886</strain>
    </source>
</reference>
<feature type="transmembrane region" description="Helical" evidence="2">
    <location>
        <begin position="12"/>
        <end position="35"/>
    </location>
</feature>
<dbReference type="AlphaFoldDB" id="A0A840VDB0"/>
<sequence length="179" mass="19840">MRAAAKDHRPGFTLTEMLVVVGILAAIAGLSFPLVHSALRSAHRVHCVSNLRQIGVGLEVYLQDHGKRMPDLATGRESRDEREDVIEVALADYLSNPDIFYCHADEGEYQRTGSSYAWNSVVSGRLISRLEFFGSRDEKGIPLVYDKENWHEEGGDEVGTNILYADGGASNEINFSIDE</sequence>
<comment type="caution">
    <text evidence="3">The sequence shown here is derived from an EMBL/GenBank/DDBJ whole genome shotgun (WGS) entry which is preliminary data.</text>
</comment>
<dbReference type="EMBL" id="JACHFD010000027">
    <property type="protein sequence ID" value="MBB5353494.1"/>
    <property type="molecule type" value="Genomic_DNA"/>
</dbReference>
<organism evidence="3 4">
    <name type="scientific">Haloferula luteola</name>
    <dbReference type="NCBI Taxonomy" id="595692"/>
    <lineage>
        <taxon>Bacteria</taxon>
        <taxon>Pseudomonadati</taxon>
        <taxon>Verrucomicrobiota</taxon>
        <taxon>Verrucomicrobiia</taxon>
        <taxon>Verrucomicrobiales</taxon>
        <taxon>Verrucomicrobiaceae</taxon>
        <taxon>Haloferula</taxon>
    </lineage>
</organism>
<evidence type="ECO:0000313" key="3">
    <source>
        <dbReference type="EMBL" id="MBB5353494.1"/>
    </source>
</evidence>
<name>A0A840VDB0_9BACT</name>
<dbReference type="InterPro" id="IPR045584">
    <property type="entry name" value="Pilin-like"/>
</dbReference>
<evidence type="ECO:0000256" key="2">
    <source>
        <dbReference type="SAM" id="Phobius"/>
    </source>
</evidence>
<dbReference type="RefSeq" id="WP_184021433.1">
    <property type="nucleotide sequence ID" value="NZ_JACHFD010000027.1"/>
</dbReference>
<accession>A0A840VDB0</accession>
<keyword evidence="2" id="KW-0812">Transmembrane</keyword>
<protein>
    <submittedName>
        <fullName evidence="3">Prepilin-type N-terminal cleavage/methylation domain-containing protein</fullName>
    </submittedName>
</protein>
<keyword evidence="1" id="KW-0488">Methylation</keyword>
<proteinExistence type="predicted"/>
<dbReference type="InterPro" id="IPR000983">
    <property type="entry name" value="Bac_GSPG_pilin"/>
</dbReference>